<reference evidence="1" key="1">
    <citation type="submission" date="2023-04" db="EMBL/GenBank/DDBJ databases">
        <title>Draft Genome sequencing of Naganishia species isolated from polar environments using Oxford Nanopore Technology.</title>
        <authorList>
            <person name="Leo P."/>
            <person name="Venkateswaran K."/>
        </authorList>
    </citation>
    <scope>NUCLEOTIDE SEQUENCE</scope>
    <source>
        <strain evidence="1">MNA-CCFEE 5423</strain>
    </source>
</reference>
<evidence type="ECO:0000313" key="2">
    <source>
        <dbReference type="Proteomes" id="UP001227268"/>
    </source>
</evidence>
<sequence length="73" mass="7610">MPIPTATAADSEEAGGVFAHNSINATALSSGSLSQMAAVLAQGVRRVRIDRVKGTEDVAFVKQDGREPLVVED</sequence>
<comment type="caution">
    <text evidence="1">The sequence shown here is derived from an EMBL/GenBank/DDBJ whole genome shotgun (WGS) entry which is preliminary data.</text>
</comment>
<keyword evidence="2" id="KW-1185">Reference proteome</keyword>
<name>A0ACC2VX96_9TREE</name>
<accession>A0ACC2VX96</accession>
<protein>
    <submittedName>
        <fullName evidence="1">Uncharacterized protein</fullName>
    </submittedName>
</protein>
<dbReference type="Proteomes" id="UP001227268">
    <property type="component" value="Unassembled WGS sequence"/>
</dbReference>
<proteinExistence type="predicted"/>
<organism evidence="1 2">
    <name type="scientific">Naganishia friedmannii</name>
    <dbReference type="NCBI Taxonomy" id="89922"/>
    <lineage>
        <taxon>Eukaryota</taxon>
        <taxon>Fungi</taxon>
        <taxon>Dikarya</taxon>
        <taxon>Basidiomycota</taxon>
        <taxon>Agaricomycotina</taxon>
        <taxon>Tremellomycetes</taxon>
        <taxon>Filobasidiales</taxon>
        <taxon>Filobasidiaceae</taxon>
        <taxon>Naganishia</taxon>
    </lineage>
</organism>
<evidence type="ECO:0000313" key="1">
    <source>
        <dbReference type="EMBL" id="KAJ9103798.1"/>
    </source>
</evidence>
<dbReference type="EMBL" id="JASBWT010000006">
    <property type="protein sequence ID" value="KAJ9103798.1"/>
    <property type="molecule type" value="Genomic_DNA"/>
</dbReference>
<gene>
    <name evidence="1" type="ORF">QFC21_002260</name>
</gene>